<dbReference type="InterPro" id="IPR005097">
    <property type="entry name" value="Sacchrp_dh_NADP-bd"/>
</dbReference>
<evidence type="ECO:0000259" key="1">
    <source>
        <dbReference type="Pfam" id="PF03435"/>
    </source>
</evidence>
<dbReference type="EMBL" id="BMEO01000003">
    <property type="protein sequence ID" value="GGF91114.1"/>
    <property type="molecule type" value="Genomic_DNA"/>
</dbReference>
<gene>
    <name evidence="2" type="ORF">GCM10011365_10400</name>
</gene>
<sequence>MSKTQQWLLYGAYGYTGELIARQAVKKGLKLVLSGRDEAKTKQLANELGLSYVVFSVSDLANNTDLLKAYDLVLNCAGPFSQTAEVFLDACIEARCHYFDITGEIAVFEAAAERHQQAALAEVILCPGVGFDVIPTDCMAAMLKQAMPDASHLCLGFDSRSGFSPGTAKTSVEALPEGGRVREDGLIKQVPLAYKTRRIDFGGGQKLAMTIPWGDVATAYYSTGIQNIEVYIPGSPKLVKRMKRMNWIRPVLGWSWVQNIIKKRIEKTVKGPDEQAREKLTTYVWGEVTNPAGERIQKRLLVANGYQLTVDGSLHVVNAVLSQSDLSPGYQTPSSLLGADLIRQLPGTQDIHIES</sequence>
<reference evidence="2" key="2">
    <citation type="submission" date="2020-09" db="EMBL/GenBank/DDBJ databases">
        <authorList>
            <person name="Sun Q."/>
            <person name="Zhou Y."/>
        </authorList>
    </citation>
    <scope>NUCLEOTIDE SEQUENCE</scope>
    <source>
        <strain evidence="2">CGMCC 1.12181</strain>
    </source>
</reference>
<dbReference type="Pfam" id="PF03435">
    <property type="entry name" value="Sacchrp_dh_NADP"/>
    <property type="match status" value="1"/>
</dbReference>
<dbReference type="SUPFAM" id="SSF51735">
    <property type="entry name" value="NAD(P)-binding Rossmann-fold domains"/>
    <property type="match status" value="1"/>
</dbReference>
<proteinExistence type="predicted"/>
<dbReference type="AlphaFoldDB" id="A0A917CL62"/>
<name>A0A917CL62_9GAMM</name>
<dbReference type="Gene3D" id="3.40.50.720">
    <property type="entry name" value="NAD(P)-binding Rossmann-like Domain"/>
    <property type="match status" value="1"/>
</dbReference>
<dbReference type="PANTHER" id="PTHR43781:SF1">
    <property type="entry name" value="SACCHAROPINE DEHYDROGENASE"/>
    <property type="match status" value="1"/>
</dbReference>
<evidence type="ECO:0000313" key="2">
    <source>
        <dbReference type="EMBL" id="GGF91114.1"/>
    </source>
</evidence>
<keyword evidence="3" id="KW-1185">Reference proteome</keyword>
<reference evidence="2" key="1">
    <citation type="journal article" date="2014" name="Int. J. Syst. Evol. Microbiol.">
        <title>Complete genome sequence of Corynebacterium casei LMG S-19264T (=DSM 44701T), isolated from a smear-ripened cheese.</title>
        <authorList>
            <consortium name="US DOE Joint Genome Institute (JGI-PGF)"/>
            <person name="Walter F."/>
            <person name="Albersmeier A."/>
            <person name="Kalinowski J."/>
            <person name="Ruckert C."/>
        </authorList>
    </citation>
    <scope>NUCLEOTIDE SEQUENCE</scope>
    <source>
        <strain evidence="2">CGMCC 1.12181</strain>
    </source>
</reference>
<comment type="caution">
    <text evidence="2">The sequence shown here is derived from an EMBL/GenBank/DDBJ whole genome shotgun (WGS) entry which is preliminary data.</text>
</comment>
<organism evidence="2 3">
    <name type="scientific">Marinicella pacifica</name>
    <dbReference type="NCBI Taxonomy" id="1171543"/>
    <lineage>
        <taxon>Bacteria</taxon>
        <taxon>Pseudomonadati</taxon>
        <taxon>Pseudomonadota</taxon>
        <taxon>Gammaproteobacteria</taxon>
        <taxon>Lysobacterales</taxon>
        <taxon>Marinicellaceae</taxon>
        <taxon>Marinicella</taxon>
    </lineage>
</organism>
<dbReference type="PANTHER" id="PTHR43781">
    <property type="entry name" value="SACCHAROPINE DEHYDROGENASE"/>
    <property type="match status" value="1"/>
</dbReference>
<accession>A0A917CL62</accession>
<dbReference type="Proteomes" id="UP000605253">
    <property type="component" value="Unassembled WGS sequence"/>
</dbReference>
<dbReference type="RefSeq" id="WP_188364630.1">
    <property type="nucleotide sequence ID" value="NZ_BAABJF010000017.1"/>
</dbReference>
<protein>
    <submittedName>
        <fullName evidence="2">Membrane protein</fullName>
    </submittedName>
</protein>
<dbReference type="InterPro" id="IPR036291">
    <property type="entry name" value="NAD(P)-bd_dom_sf"/>
</dbReference>
<feature type="domain" description="Saccharopine dehydrogenase NADP binding" evidence="1">
    <location>
        <begin position="8"/>
        <end position="122"/>
    </location>
</feature>
<evidence type="ECO:0000313" key="3">
    <source>
        <dbReference type="Proteomes" id="UP000605253"/>
    </source>
</evidence>